<dbReference type="EnsemblMetazoa" id="ACOM035108-RA">
    <property type="protein sequence ID" value="ACOM035108-PA.1"/>
    <property type="gene ID" value="ACOM035108"/>
</dbReference>
<name>A0A8W7PQJ3_ANOCL</name>
<organism evidence="1">
    <name type="scientific">Anopheles coluzzii</name>
    <name type="common">African malaria mosquito</name>
    <dbReference type="NCBI Taxonomy" id="1518534"/>
    <lineage>
        <taxon>Eukaryota</taxon>
        <taxon>Metazoa</taxon>
        <taxon>Ecdysozoa</taxon>
        <taxon>Arthropoda</taxon>
        <taxon>Hexapoda</taxon>
        <taxon>Insecta</taxon>
        <taxon>Pterygota</taxon>
        <taxon>Neoptera</taxon>
        <taxon>Endopterygota</taxon>
        <taxon>Diptera</taxon>
        <taxon>Nematocera</taxon>
        <taxon>Culicoidea</taxon>
        <taxon>Culicidae</taxon>
        <taxon>Anophelinae</taxon>
        <taxon>Anopheles</taxon>
    </lineage>
</organism>
<dbReference type="Proteomes" id="UP000075882">
    <property type="component" value="Unassembled WGS sequence"/>
</dbReference>
<protein>
    <submittedName>
        <fullName evidence="1">Uncharacterized protein</fullName>
    </submittedName>
</protein>
<evidence type="ECO:0000313" key="1">
    <source>
        <dbReference type="EnsemblMetazoa" id="ACOM035108-PA.1"/>
    </source>
</evidence>
<accession>A0A8W7PQJ3</accession>
<sequence length="347" mass="37700">MLSSSHSRVLTDPDGVFTLWRGNDLDLDGGRGQGGDFLLHTISNTRVHGGTAGHDSVGVQVLTDVDVALHDGVVDGLVDTARFHTQEGRLEQSLRAAETLVTDGDDLSVGKLVRLLQRGRGSGRGHFLLEVQGNIAQLLLDVTDDFTLSRGGERVTALGQDLHQVVGKIATGQIQTQDGVGQSITFVDRDSVRHTVTRVQHNTGGTTGGVQGQHGLDGDVHGWRVERLKHDLGHLLTVSLRVQRGLGQQDWVLLWGDTQLVVEGVVPDLLHIIPVGDDTVLDRVLQGEDTTLALGLITDVRVLLTHTDHHTLVTWATDDRGEDGAGNCDQFEEIKKCYHPFTRQLEK</sequence>
<reference evidence="1" key="1">
    <citation type="submission" date="2022-08" db="UniProtKB">
        <authorList>
            <consortium name="EnsemblMetazoa"/>
        </authorList>
    </citation>
    <scope>IDENTIFICATION</scope>
</reference>
<proteinExistence type="predicted"/>
<dbReference type="AlphaFoldDB" id="A0A8W7PQJ3"/>